<dbReference type="Proteomes" id="UP001159363">
    <property type="component" value="Chromosome X"/>
</dbReference>
<proteinExistence type="predicted"/>
<evidence type="ECO:0000313" key="2">
    <source>
        <dbReference type="EMBL" id="KAJ8885412.1"/>
    </source>
</evidence>
<protein>
    <submittedName>
        <fullName evidence="2">Uncharacterized protein</fullName>
    </submittedName>
</protein>
<comment type="caution">
    <text evidence="2">The sequence shown here is derived from an EMBL/GenBank/DDBJ whole genome shotgun (WGS) entry which is preliminary data.</text>
</comment>
<evidence type="ECO:0000313" key="3">
    <source>
        <dbReference type="Proteomes" id="UP001159363"/>
    </source>
</evidence>
<name>A0ABQ9HMD4_9NEOP</name>
<feature type="region of interest" description="Disordered" evidence="1">
    <location>
        <begin position="1"/>
        <end position="21"/>
    </location>
</feature>
<evidence type="ECO:0000256" key="1">
    <source>
        <dbReference type="SAM" id="MobiDB-lite"/>
    </source>
</evidence>
<organism evidence="2 3">
    <name type="scientific">Dryococelus australis</name>
    <dbReference type="NCBI Taxonomy" id="614101"/>
    <lineage>
        <taxon>Eukaryota</taxon>
        <taxon>Metazoa</taxon>
        <taxon>Ecdysozoa</taxon>
        <taxon>Arthropoda</taxon>
        <taxon>Hexapoda</taxon>
        <taxon>Insecta</taxon>
        <taxon>Pterygota</taxon>
        <taxon>Neoptera</taxon>
        <taxon>Polyneoptera</taxon>
        <taxon>Phasmatodea</taxon>
        <taxon>Verophasmatodea</taxon>
        <taxon>Anareolatae</taxon>
        <taxon>Phasmatidae</taxon>
        <taxon>Eurycanthinae</taxon>
        <taxon>Dryococelus</taxon>
    </lineage>
</organism>
<sequence length="175" mass="19859">MALKTPTVSKNRTFPNNNLSSTRIVPATNRAAISRQSTMRLAQKFGCCYRETRSQKNSSVVTSLLIFLQCRQLSYRIFPPDIAIPHGVEVPECRGGVNGRSPRKFADQRHRPARLPLAKFRSYPAGVEPGSPWWEASSLTAQPLRRPIRKWMYKRRAKSAVETFVSVRWSGVLES</sequence>
<gene>
    <name evidence="2" type="ORF">PR048_011609</name>
</gene>
<accession>A0ABQ9HMD4</accession>
<reference evidence="2 3" key="1">
    <citation type="submission" date="2023-02" db="EMBL/GenBank/DDBJ databases">
        <title>LHISI_Scaffold_Assembly.</title>
        <authorList>
            <person name="Stuart O.P."/>
            <person name="Cleave R."/>
            <person name="Magrath M.J.L."/>
            <person name="Mikheyev A.S."/>
        </authorList>
    </citation>
    <scope>NUCLEOTIDE SEQUENCE [LARGE SCALE GENOMIC DNA]</scope>
    <source>
        <strain evidence="2">Daus_M_001</strain>
        <tissue evidence="2">Leg muscle</tissue>
    </source>
</reference>
<dbReference type="EMBL" id="JARBHB010000004">
    <property type="protein sequence ID" value="KAJ8885412.1"/>
    <property type="molecule type" value="Genomic_DNA"/>
</dbReference>
<keyword evidence="3" id="KW-1185">Reference proteome</keyword>